<comment type="caution">
    <text evidence="1">The sequence shown here is derived from an EMBL/GenBank/DDBJ whole genome shotgun (WGS) entry which is preliminary data.</text>
</comment>
<dbReference type="EMBL" id="MLYV02001076">
    <property type="protein sequence ID" value="PSR73418.1"/>
    <property type="molecule type" value="Genomic_DNA"/>
</dbReference>
<protein>
    <submittedName>
        <fullName evidence="1">Uncharacterized protein</fullName>
    </submittedName>
</protein>
<name>A0A2R6NLZ6_9APHY</name>
<reference evidence="1 2" key="1">
    <citation type="submission" date="2018-02" db="EMBL/GenBank/DDBJ databases">
        <title>Genome sequence of the basidiomycete white-rot fungus Phlebia centrifuga.</title>
        <authorList>
            <person name="Granchi Z."/>
            <person name="Peng M."/>
            <person name="de Vries R.P."/>
            <person name="Hilden K."/>
            <person name="Makela M.R."/>
            <person name="Grigoriev I."/>
            <person name="Riley R."/>
        </authorList>
    </citation>
    <scope>NUCLEOTIDE SEQUENCE [LARGE SCALE GENOMIC DNA]</scope>
    <source>
        <strain evidence="1 2">FBCC195</strain>
    </source>
</reference>
<accession>A0A2R6NLZ6</accession>
<dbReference type="OrthoDB" id="9995831at2759"/>
<dbReference type="STRING" id="98765.A0A2R6NLZ6"/>
<proteinExistence type="predicted"/>
<evidence type="ECO:0000313" key="2">
    <source>
        <dbReference type="Proteomes" id="UP000186601"/>
    </source>
</evidence>
<dbReference type="AlphaFoldDB" id="A0A2R6NLZ6"/>
<sequence length="227" mass="25294">MAANTVTFPAALSTSNSMLSLNSYADNRQSVVSVSHATALEICDLVYGASVPSWEAIERFYEPSATYENPFVTATSRAVIADIHTMASHLAQIDVPRPVAVLHALLGMKMEYAWRQPWFRALQVWSEVDDVCESESFDINSWTGFVYTVAFSPSPTHNITAVFQRRRPNNTPQGFLGRQGSTRLGSGYVNRAMDKWSPGSPRHQRDDLDRTVTILVRTRAKGLPDRV</sequence>
<gene>
    <name evidence="1" type="ORF">PHLCEN_2v10710</name>
</gene>
<evidence type="ECO:0000313" key="1">
    <source>
        <dbReference type="EMBL" id="PSR73418.1"/>
    </source>
</evidence>
<organism evidence="1 2">
    <name type="scientific">Hermanssonia centrifuga</name>
    <dbReference type="NCBI Taxonomy" id="98765"/>
    <lineage>
        <taxon>Eukaryota</taxon>
        <taxon>Fungi</taxon>
        <taxon>Dikarya</taxon>
        <taxon>Basidiomycota</taxon>
        <taxon>Agaricomycotina</taxon>
        <taxon>Agaricomycetes</taxon>
        <taxon>Polyporales</taxon>
        <taxon>Meruliaceae</taxon>
        <taxon>Hermanssonia</taxon>
    </lineage>
</organism>
<dbReference type="Proteomes" id="UP000186601">
    <property type="component" value="Unassembled WGS sequence"/>
</dbReference>
<keyword evidence="2" id="KW-1185">Reference proteome</keyword>